<dbReference type="SUPFAM" id="SSF55874">
    <property type="entry name" value="ATPase domain of HSP90 chaperone/DNA topoisomerase II/histidine kinase"/>
    <property type="match status" value="1"/>
</dbReference>
<dbReference type="GO" id="GO:0000155">
    <property type="term" value="F:phosphorelay sensor kinase activity"/>
    <property type="evidence" value="ECO:0007669"/>
    <property type="project" value="InterPro"/>
</dbReference>
<dbReference type="Gene3D" id="3.30.565.10">
    <property type="entry name" value="Histidine kinase-like ATPase, C-terminal domain"/>
    <property type="match status" value="1"/>
</dbReference>
<keyword evidence="9" id="KW-0902">Two-component regulatory system</keyword>
<proteinExistence type="predicted"/>
<keyword evidence="14" id="KW-1185">Reference proteome</keyword>
<sequence length="444" mass="47960">MTRSPLRRWWRRRSMAARIAMINTSVTALFLVLIVVGSSAVIGQVVVRAVDPDLQRTVLAASSRVGEGLPPEQFGAETVFVRVLDTAGNPVDGINPPDLNEADVERLRTGELVLKTTGEGTRRWTGNVVPTPDGTPRLVLAGTELVGFASMLNTGLILVSVSAVLAVAVVAVVTVFSVRGSLRSVRRMRNASVGLPTGARLPVPNTSDELSELADAINDLLRHRDEAVGRLRRFTGDAAHELRSPVTSIRAQAEVAVQYPDPEHSLEVLHEVVDETERLTMLVEDLLALARSDAGEFRESGLVELTQIARQVTSRHRGGEVKVVLYAPVAVQILADPVEVDRVLENLVANAVRHARVLVRVSVLPTGRFGKLLVDDDGTGIEPADRERVFDRFFRLEQDRARETGGSGLGLALVAEVVSRRGGTASVHTSPDGGARFQVTWPAP</sequence>
<accession>A0AAC9MXB0</accession>
<evidence type="ECO:0000256" key="10">
    <source>
        <dbReference type="ARBA" id="ARBA00023136"/>
    </source>
</evidence>
<dbReference type="RefSeq" id="WP_069846775.1">
    <property type="nucleotide sequence ID" value="NZ_CP014859.1"/>
</dbReference>
<keyword evidence="6 11" id="KW-0812">Transmembrane</keyword>
<dbReference type="InterPro" id="IPR036890">
    <property type="entry name" value="HATPase_C_sf"/>
</dbReference>
<dbReference type="InterPro" id="IPR005467">
    <property type="entry name" value="His_kinase_dom"/>
</dbReference>
<evidence type="ECO:0000256" key="1">
    <source>
        <dbReference type="ARBA" id="ARBA00000085"/>
    </source>
</evidence>
<dbReference type="EMBL" id="CP014859">
    <property type="protein sequence ID" value="AOS61712.1"/>
    <property type="molecule type" value="Genomic_DNA"/>
</dbReference>
<feature type="domain" description="Histidine kinase" evidence="12">
    <location>
        <begin position="237"/>
        <end position="444"/>
    </location>
</feature>
<evidence type="ECO:0000256" key="4">
    <source>
        <dbReference type="ARBA" id="ARBA00022553"/>
    </source>
</evidence>
<evidence type="ECO:0000256" key="11">
    <source>
        <dbReference type="SAM" id="Phobius"/>
    </source>
</evidence>
<keyword evidence="8 11" id="KW-1133">Transmembrane helix</keyword>
<dbReference type="PANTHER" id="PTHR45436:SF5">
    <property type="entry name" value="SENSOR HISTIDINE KINASE TRCS"/>
    <property type="match status" value="1"/>
</dbReference>
<comment type="subcellular location">
    <subcellularLocation>
        <location evidence="2">Cell membrane</location>
    </subcellularLocation>
</comment>
<dbReference type="Gene3D" id="1.10.287.130">
    <property type="match status" value="1"/>
</dbReference>
<dbReference type="InterPro" id="IPR036097">
    <property type="entry name" value="HisK_dim/P_sf"/>
</dbReference>
<dbReference type="Pfam" id="PF00512">
    <property type="entry name" value="HisKA"/>
    <property type="match status" value="1"/>
</dbReference>
<keyword evidence="10 11" id="KW-0472">Membrane</keyword>
<evidence type="ECO:0000256" key="3">
    <source>
        <dbReference type="ARBA" id="ARBA00012438"/>
    </source>
</evidence>
<dbReference type="PRINTS" id="PR00344">
    <property type="entry name" value="BCTRLSENSOR"/>
</dbReference>
<keyword evidence="4" id="KW-0597">Phosphoprotein</keyword>
<comment type="catalytic activity">
    <reaction evidence="1">
        <text>ATP + protein L-histidine = ADP + protein N-phospho-L-histidine.</text>
        <dbReference type="EC" id="2.7.13.3"/>
    </reaction>
</comment>
<reference evidence="14" key="1">
    <citation type="submission" date="2016-03" db="EMBL/GenBank/DDBJ databases">
        <title>Complete genome sequence of the type strain Actinoalloteichus hymeniacidonis DSM 45092.</title>
        <authorList>
            <person name="Schaffert L."/>
            <person name="Albersmeier A."/>
            <person name="Winkler A."/>
            <person name="Kalinowski J."/>
            <person name="Zotchev S."/>
            <person name="Ruckert C."/>
        </authorList>
    </citation>
    <scope>NUCLEOTIDE SEQUENCE [LARGE SCALE GENOMIC DNA]</scope>
    <source>
        <strain evidence="14">HPA177(T) (DSM 45092(T))</strain>
    </source>
</reference>
<dbReference type="SMART" id="SM00388">
    <property type="entry name" value="HisKA"/>
    <property type="match status" value="1"/>
</dbReference>
<organism evidence="13 14">
    <name type="scientific">Actinoalloteichus hymeniacidonis</name>
    <dbReference type="NCBI Taxonomy" id="340345"/>
    <lineage>
        <taxon>Bacteria</taxon>
        <taxon>Bacillati</taxon>
        <taxon>Actinomycetota</taxon>
        <taxon>Actinomycetes</taxon>
        <taxon>Pseudonocardiales</taxon>
        <taxon>Pseudonocardiaceae</taxon>
        <taxon>Actinoalloteichus</taxon>
    </lineage>
</organism>
<dbReference type="CDD" id="cd00082">
    <property type="entry name" value="HisKA"/>
    <property type="match status" value="1"/>
</dbReference>
<dbReference type="InterPro" id="IPR050428">
    <property type="entry name" value="TCS_sensor_his_kinase"/>
</dbReference>
<evidence type="ECO:0000256" key="5">
    <source>
        <dbReference type="ARBA" id="ARBA00022679"/>
    </source>
</evidence>
<dbReference type="InterPro" id="IPR003594">
    <property type="entry name" value="HATPase_dom"/>
</dbReference>
<dbReference type="PANTHER" id="PTHR45436">
    <property type="entry name" value="SENSOR HISTIDINE KINASE YKOH"/>
    <property type="match status" value="1"/>
</dbReference>
<evidence type="ECO:0000256" key="7">
    <source>
        <dbReference type="ARBA" id="ARBA00022777"/>
    </source>
</evidence>
<dbReference type="EC" id="2.7.13.3" evidence="3"/>
<dbReference type="KEGG" id="ahm:TL08_04410"/>
<protein>
    <recommendedName>
        <fullName evidence="3">histidine kinase</fullName>
        <ecNumber evidence="3">2.7.13.3</ecNumber>
    </recommendedName>
</protein>
<dbReference type="PROSITE" id="PS50109">
    <property type="entry name" value="HIS_KIN"/>
    <property type="match status" value="1"/>
</dbReference>
<evidence type="ECO:0000256" key="8">
    <source>
        <dbReference type="ARBA" id="ARBA00022989"/>
    </source>
</evidence>
<dbReference type="AlphaFoldDB" id="A0AAC9MXB0"/>
<evidence type="ECO:0000256" key="9">
    <source>
        <dbReference type="ARBA" id="ARBA00023012"/>
    </source>
</evidence>
<dbReference type="SMART" id="SM00387">
    <property type="entry name" value="HATPase_c"/>
    <property type="match status" value="1"/>
</dbReference>
<dbReference type="Pfam" id="PF02518">
    <property type="entry name" value="HATPase_c"/>
    <property type="match status" value="1"/>
</dbReference>
<evidence type="ECO:0000259" key="12">
    <source>
        <dbReference type="PROSITE" id="PS50109"/>
    </source>
</evidence>
<evidence type="ECO:0000256" key="2">
    <source>
        <dbReference type="ARBA" id="ARBA00004236"/>
    </source>
</evidence>
<dbReference type="SUPFAM" id="SSF47384">
    <property type="entry name" value="Homodimeric domain of signal transducing histidine kinase"/>
    <property type="match status" value="1"/>
</dbReference>
<dbReference type="InterPro" id="IPR004358">
    <property type="entry name" value="Sig_transdc_His_kin-like_C"/>
</dbReference>
<evidence type="ECO:0000256" key="6">
    <source>
        <dbReference type="ARBA" id="ARBA00022692"/>
    </source>
</evidence>
<dbReference type="GO" id="GO:0005886">
    <property type="term" value="C:plasma membrane"/>
    <property type="evidence" value="ECO:0007669"/>
    <property type="project" value="UniProtKB-SubCell"/>
</dbReference>
<keyword evidence="5" id="KW-0808">Transferase</keyword>
<feature type="transmembrane region" description="Helical" evidence="11">
    <location>
        <begin position="155"/>
        <end position="178"/>
    </location>
</feature>
<keyword evidence="7 13" id="KW-0418">Kinase</keyword>
<evidence type="ECO:0000313" key="14">
    <source>
        <dbReference type="Proteomes" id="UP000095210"/>
    </source>
</evidence>
<name>A0AAC9MXB0_9PSEU</name>
<evidence type="ECO:0000313" key="13">
    <source>
        <dbReference type="EMBL" id="AOS61712.1"/>
    </source>
</evidence>
<gene>
    <name evidence="13" type="ORF">TL08_04410</name>
</gene>
<dbReference type="Proteomes" id="UP000095210">
    <property type="component" value="Chromosome"/>
</dbReference>
<dbReference type="InterPro" id="IPR003661">
    <property type="entry name" value="HisK_dim/P_dom"/>
</dbReference>